<dbReference type="AlphaFoldDB" id="A0A6J5F6J9"/>
<keyword evidence="9" id="KW-1185">Reference proteome</keyword>
<reference evidence="8 9" key="1">
    <citation type="submission" date="2020-04" db="EMBL/GenBank/DDBJ databases">
        <authorList>
            <person name="De Canck E."/>
        </authorList>
    </citation>
    <scope>NUCLEOTIDE SEQUENCE [LARGE SCALE GENOMIC DNA]</scope>
    <source>
        <strain evidence="8 9">LMG 29542</strain>
    </source>
</reference>
<dbReference type="Gene3D" id="1.20.1600.10">
    <property type="entry name" value="Outer membrane efflux proteins (OEP)"/>
    <property type="match status" value="1"/>
</dbReference>
<organism evidence="8 9">
    <name type="scientific">Paraburkholderia humisilvae</name>
    <dbReference type="NCBI Taxonomy" id="627669"/>
    <lineage>
        <taxon>Bacteria</taxon>
        <taxon>Pseudomonadati</taxon>
        <taxon>Pseudomonadota</taxon>
        <taxon>Betaproteobacteria</taxon>
        <taxon>Burkholderiales</taxon>
        <taxon>Burkholderiaceae</taxon>
        <taxon>Paraburkholderia</taxon>
    </lineage>
</organism>
<dbReference type="NCBIfam" id="TIGR01844">
    <property type="entry name" value="type_I_sec_TolC"/>
    <property type="match status" value="1"/>
</dbReference>
<evidence type="ECO:0000256" key="4">
    <source>
        <dbReference type="ARBA" id="ARBA00022452"/>
    </source>
</evidence>
<keyword evidence="6" id="KW-0472">Membrane</keyword>
<dbReference type="GO" id="GO:0009279">
    <property type="term" value="C:cell outer membrane"/>
    <property type="evidence" value="ECO:0007669"/>
    <property type="project" value="UniProtKB-SubCell"/>
</dbReference>
<dbReference type="InterPro" id="IPR051906">
    <property type="entry name" value="TolC-like"/>
</dbReference>
<comment type="subcellular location">
    <subcellularLocation>
        <location evidence="1">Cell outer membrane</location>
    </subcellularLocation>
</comment>
<sequence length="468" mass="51040">MFNSEIWPHRVCRQVPTAALVLALLTPLARAEDLIQIYQFARQADPTLAASDATRKATHENVDMARSALLPQVNANYTYGRQFISAQTTALTQDYQGNYITPSSTYTEGKSSAPGISMDVMLFSWANIMRLRSAKASADGADYVFDGDSQDLIVRTAEAYFDVLSTKEQLNFAKANQKFLGQQLNEIKALYQAGERIITDVNQTQAQYDTSVAQVVAAQNEVDSARERLIQIIGREFGTLKTLREQVPLNKPDPADEQAWVELSYKQNPQLAASKKTVEAADYSVGTARAGHLPTLSGSFQRTITKAWGTETGQIIAPGFNYSTTRTGSTTIGLTLSIPLFSGGYASAQTRQAIFQRDAAQDQLEGTRRRVAAGTRNAYRAVISGIKQIEATRAALVSAQSAVDAAQASYKAGSKTLLDMLTSQTNLLNAQVSYSQARHQFVLDSLVLRQMVGAITPADLETINALLQ</sequence>
<evidence type="ECO:0000256" key="3">
    <source>
        <dbReference type="ARBA" id="ARBA00022448"/>
    </source>
</evidence>
<keyword evidence="3" id="KW-0813">Transport</keyword>
<protein>
    <submittedName>
        <fullName evidence="8">Outer membrane protein TolC</fullName>
    </submittedName>
</protein>
<evidence type="ECO:0000256" key="1">
    <source>
        <dbReference type="ARBA" id="ARBA00004442"/>
    </source>
</evidence>
<dbReference type="Proteomes" id="UP000494363">
    <property type="component" value="Unassembled WGS sequence"/>
</dbReference>
<evidence type="ECO:0000256" key="5">
    <source>
        <dbReference type="ARBA" id="ARBA00022692"/>
    </source>
</evidence>
<dbReference type="GO" id="GO:0015562">
    <property type="term" value="F:efflux transmembrane transporter activity"/>
    <property type="evidence" value="ECO:0007669"/>
    <property type="project" value="InterPro"/>
</dbReference>
<keyword evidence="7" id="KW-0998">Cell outer membrane</keyword>
<dbReference type="Pfam" id="PF02321">
    <property type="entry name" value="OEP"/>
    <property type="match status" value="2"/>
</dbReference>
<dbReference type="InterPro" id="IPR003423">
    <property type="entry name" value="OMP_efflux"/>
</dbReference>
<name>A0A6J5F6J9_9BURK</name>
<evidence type="ECO:0000256" key="7">
    <source>
        <dbReference type="ARBA" id="ARBA00023237"/>
    </source>
</evidence>
<dbReference type="PANTHER" id="PTHR30026:SF20">
    <property type="entry name" value="OUTER MEMBRANE PROTEIN TOLC"/>
    <property type="match status" value="1"/>
</dbReference>
<dbReference type="PANTHER" id="PTHR30026">
    <property type="entry name" value="OUTER MEMBRANE PROTEIN TOLC"/>
    <property type="match status" value="1"/>
</dbReference>
<dbReference type="InterPro" id="IPR010130">
    <property type="entry name" value="T1SS_OMP_TolC"/>
</dbReference>
<evidence type="ECO:0000313" key="8">
    <source>
        <dbReference type="EMBL" id="CAB3774498.1"/>
    </source>
</evidence>
<accession>A0A6J5F6J9</accession>
<evidence type="ECO:0000313" key="9">
    <source>
        <dbReference type="Proteomes" id="UP000494363"/>
    </source>
</evidence>
<dbReference type="EMBL" id="CADIKH010000124">
    <property type="protein sequence ID" value="CAB3774498.1"/>
    <property type="molecule type" value="Genomic_DNA"/>
</dbReference>
<dbReference type="RefSeq" id="WP_175233069.1">
    <property type="nucleotide sequence ID" value="NZ_CADIKH010000124.1"/>
</dbReference>
<dbReference type="GO" id="GO:1990281">
    <property type="term" value="C:efflux pump complex"/>
    <property type="evidence" value="ECO:0007669"/>
    <property type="project" value="TreeGrafter"/>
</dbReference>
<keyword evidence="5" id="KW-0812">Transmembrane</keyword>
<evidence type="ECO:0000256" key="6">
    <source>
        <dbReference type="ARBA" id="ARBA00023136"/>
    </source>
</evidence>
<proteinExistence type="inferred from homology"/>
<dbReference type="GO" id="GO:0015288">
    <property type="term" value="F:porin activity"/>
    <property type="evidence" value="ECO:0007669"/>
    <property type="project" value="TreeGrafter"/>
</dbReference>
<keyword evidence="4" id="KW-1134">Transmembrane beta strand</keyword>
<gene>
    <name evidence="8" type="primary">tolC_2</name>
    <name evidence="8" type="ORF">LMG29542_07875</name>
</gene>
<evidence type="ECO:0000256" key="2">
    <source>
        <dbReference type="ARBA" id="ARBA00007613"/>
    </source>
</evidence>
<dbReference type="SUPFAM" id="SSF56954">
    <property type="entry name" value="Outer membrane efflux proteins (OEP)"/>
    <property type="match status" value="1"/>
</dbReference>
<comment type="similarity">
    <text evidence="2">Belongs to the outer membrane factor (OMF) (TC 1.B.17) family.</text>
</comment>